<evidence type="ECO:0000313" key="3">
    <source>
        <dbReference type="EMBL" id="TFB19595.1"/>
    </source>
</evidence>
<accession>A0A4Y8IIF1</accession>
<dbReference type="InterPro" id="IPR036412">
    <property type="entry name" value="HAD-like_sf"/>
</dbReference>
<sequence length="220" mass="24618">MTQSVIFDMDGTLFQTDQILELSLEDTFNHLRGMDLWEGLAPLDKYREIMGVPLPNVWKALLPNHSREVREQVDQYFLECLIGNIKAGNGALYPNVKLTMEGLVERGYSIYIASNGLVDYLKAIVEYYGLDDFVTETFSIEQIDSLDKADLVGAILDKYQVSEAAVVGDRLSDIHAAKKNGLIAIGCRFDFAREEELAQADYVVDDLSELTKVIGGLKVK</sequence>
<evidence type="ECO:0000313" key="4">
    <source>
        <dbReference type="Proteomes" id="UP000297975"/>
    </source>
</evidence>
<keyword evidence="1 3" id="KW-0378">Hydrolase</keyword>
<dbReference type="SUPFAM" id="SSF56784">
    <property type="entry name" value="HAD-like"/>
    <property type="match status" value="1"/>
</dbReference>
<dbReference type="GO" id="GO:0008967">
    <property type="term" value="F:phosphoglycolate phosphatase activity"/>
    <property type="evidence" value="ECO:0007669"/>
    <property type="project" value="TreeGrafter"/>
</dbReference>
<dbReference type="AlphaFoldDB" id="A0A4Y8IIF1"/>
<dbReference type="InterPro" id="IPR023198">
    <property type="entry name" value="PGP-like_dom2"/>
</dbReference>
<dbReference type="Gene3D" id="1.10.150.240">
    <property type="entry name" value="Putative phosphatase, domain 2"/>
    <property type="match status" value="1"/>
</dbReference>
<proteinExistence type="predicted"/>
<keyword evidence="4" id="KW-1185">Reference proteome</keyword>
<dbReference type="GO" id="GO:0006281">
    <property type="term" value="P:DNA repair"/>
    <property type="evidence" value="ECO:0007669"/>
    <property type="project" value="TreeGrafter"/>
</dbReference>
<gene>
    <name evidence="3" type="ORF">E3U55_10575</name>
</gene>
<dbReference type="SFLD" id="SFLDS00003">
    <property type="entry name" value="Haloacid_Dehalogenase"/>
    <property type="match status" value="1"/>
</dbReference>
<reference evidence="3 4" key="1">
    <citation type="submission" date="2019-03" db="EMBL/GenBank/DDBJ databases">
        <authorList>
            <person name="He R.-H."/>
        </authorList>
    </citation>
    <scope>NUCLEOTIDE SEQUENCE [LARGE SCALE GENOMIC DNA]</scope>
    <source>
        <strain evidence="4">SH 714</strain>
    </source>
</reference>
<dbReference type="Gene3D" id="3.40.50.1000">
    <property type="entry name" value="HAD superfamily/HAD-like"/>
    <property type="match status" value="1"/>
</dbReference>
<dbReference type="OrthoDB" id="9792518at2"/>
<dbReference type="RefSeq" id="WP_134340393.1">
    <property type="nucleotide sequence ID" value="NZ_SOPW01000010.1"/>
</dbReference>
<evidence type="ECO:0000256" key="1">
    <source>
        <dbReference type="ARBA" id="ARBA00022801"/>
    </source>
</evidence>
<dbReference type="InterPro" id="IPR041492">
    <property type="entry name" value="HAD_2"/>
</dbReference>
<dbReference type="InterPro" id="IPR023214">
    <property type="entry name" value="HAD_sf"/>
</dbReference>
<evidence type="ECO:0000256" key="2">
    <source>
        <dbReference type="ARBA" id="ARBA00022842"/>
    </source>
</evidence>
<organism evidence="3 4">
    <name type="scientific">Filobacillus milosensis</name>
    <dbReference type="NCBI Taxonomy" id="94137"/>
    <lineage>
        <taxon>Bacteria</taxon>
        <taxon>Bacillati</taxon>
        <taxon>Bacillota</taxon>
        <taxon>Bacilli</taxon>
        <taxon>Bacillales</taxon>
        <taxon>Bacillaceae</taxon>
        <taxon>Filobacillus</taxon>
    </lineage>
</organism>
<keyword evidence="2" id="KW-0460">Magnesium</keyword>
<dbReference type="PANTHER" id="PTHR43434:SF1">
    <property type="entry name" value="PHOSPHOGLYCOLATE PHOSPHATASE"/>
    <property type="match status" value="1"/>
</dbReference>
<dbReference type="EMBL" id="SOPW01000010">
    <property type="protein sequence ID" value="TFB19595.1"/>
    <property type="molecule type" value="Genomic_DNA"/>
</dbReference>
<dbReference type="InterPro" id="IPR050155">
    <property type="entry name" value="HAD-like_hydrolase_sf"/>
</dbReference>
<dbReference type="GO" id="GO:0005829">
    <property type="term" value="C:cytosol"/>
    <property type="evidence" value="ECO:0007669"/>
    <property type="project" value="TreeGrafter"/>
</dbReference>
<dbReference type="Pfam" id="PF13419">
    <property type="entry name" value="HAD_2"/>
    <property type="match status" value="1"/>
</dbReference>
<dbReference type="SFLD" id="SFLDG01129">
    <property type="entry name" value="C1.5:_HAD__Beta-PGM__Phosphata"/>
    <property type="match status" value="1"/>
</dbReference>
<protein>
    <submittedName>
        <fullName evidence="3">HAD family hydrolase</fullName>
    </submittedName>
</protein>
<name>A0A4Y8IIF1_9BACI</name>
<dbReference type="Proteomes" id="UP000297975">
    <property type="component" value="Unassembled WGS sequence"/>
</dbReference>
<comment type="caution">
    <text evidence="3">The sequence shown here is derived from an EMBL/GenBank/DDBJ whole genome shotgun (WGS) entry which is preliminary data.</text>
</comment>
<dbReference type="PANTHER" id="PTHR43434">
    <property type="entry name" value="PHOSPHOGLYCOLATE PHOSPHATASE"/>
    <property type="match status" value="1"/>
</dbReference>